<name>A0A3P6TK54_LITSI</name>
<evidence type="ECO:0000313" key="3">
    <source>
        <dbReference type="Proteomes" id="UP000277928"/>
    </source>
</evidence>
<sequence>MVGLDGVEMEEVKLHCTALFLPTPYYWSAGSTFKSRRRGRPRRSVVVYEGERAEESKAKEVETIRRACQYFHDTRSAPVPKKQERMRGERRWNAQR</sequence>
<dbReference type="EMBL" id="UYRX01000299">
    <property type="protein sequence ID" value="VDK79570.1"/>
    <property type="molecule type" value="Genomic_DNA"/>
</dbReference>
<protein>
    <submittedName>
        <fullName evidence="2">Uncharacterized protein</fullName>
    </submittedName>
</protein>
<proteinExistence type="predicted"/>
<accession>A0A3P6TK54</accession>
<dbReference type="Proteomes" id="UP000277928">
    <property type="component" value="Unassembled WGS sequence"/>
</dbReference>
<dbReference type="AlphaFoldDB" id="A0A3P6TK54"/>
<reference evidence="2 3" key="1">
    <citation type="submission" date="2018-08" db="EMBL/GenBank/DDBJ databases">
        <authorList>
            <person name="Laetsch R D."/>
            <person name="Stevens L."/>
            <person name="Kumar S."/>
            <person name="Blaxter L. M."/>
        </authorList>
    </citation>
    <scope>NUCLEOTIDE SEQUENCE [LARGE SCALE GENOMIC DNA]</scope>
</reference>
<feature type="compositionally biased region" description="Basic and acidic residues" evidence="1">
    <location>
        <begin position="81"/>
        <end position="96"/>
    </location>
</feature>
<evidence type="ECO:0000256" key="1">
    <source>
        <dbReference type="SAM" id="MobiDB-lite"/>
    </source>
</evidence>
<gene>
    <name evidence="2" type="ORF">NLS_LOCUS4569</name>
</gene>
<evidence type="ECO:0000313" key="2">
    <source>
        <dbReference type="EMBL" id="VDK79570.1"/>
    </source>
</evidence>
<organism evidence="2 3">
    <name type="scientific">Litomosoides sigmodontis</name>
    <name type="common">Filarial nematode worm</name>
    <dbReference type="NCBI Taxonomy" id="42156"/>
    <lineage>
        <taxon>Eukaryota</taxon>
        <taxon>Metazoa</taxon>
        <taxon>Ecdysozoa</taxon>
        <taxon>Nematoda</taxon>
        <taxon>Chromadorea</taxon>
        <taxon>Rhabditida</taxon>
        <taxon>Spirurina</taxon>
        <taxon>Spiruromorpha</taxon>
        <taxon>Filarioidea</taxon>
        <taxon>Onchocercidae</taxon>
        <taxon>Litomosoides</taxon>
    </lineage>
</organism>
<keyword evidence="3" id="KW-1185">Reference proteome</keyword>
<feature type="region of interest" description="Disordered" evidence="1">
    <location>
        <begin position="75"/>
        <end position="96"/>
    </location>
</feature>